<dbReference type="NCBIfam" id="TIGR01509">
    <property type="entry name" value="HAD-SF-IA-v3"/>
    <property type="match status" value="1"/>
</dbReference>
<dbReference type="SFLD" id="SFLDS00003">
    <property type="entry name" value="Haloacid_Dehalogenase"/>
    <property type="match status" value="1"/>
</dbReference>
<dbReference type="InterPro" id="IPR036412">
    <property type="entry name" value="HAD-like_sf"/>
</dbReference>
<dbReference type="PANTHER" id="PTHR43434:SF1">
    <property type="entry name" value="PHOSPHOGLYCOLATE PHOSPHATASE"/>
    <property type="match status" value="1"/>
</dbReference>
<dbReference type="EMBL" id="BAAALM010000005">
    <property type="protein sequence ID" value="GAA1198054.1"/>
    <property type="molecule type" value="Genomic_DNA"/>
</dbReference>
<dbReference type="InterPro" id="IPR023198">
    <property type="entry name" value="PGP-like_dom2"/>
</dbReference>
<dbReference type="RefSeq" id="WP_253856355.1">
    <property type="nucleotide sequence ID" value="NZ_BAAALM010000005.1"/>
</dbReference>
<dbReference type="SFLD" id="SFLDG01135">
    <property type="entry name" value="C1.5.6:_HAD__Beta-PGM__Phospha"/>
    <property type="match status" value="1"/>
</dbReference>
<dbReference type="PRINTS" id="PR00413">
    <property type="entry name" value="HADHALOGNASE"/>
</dbReference>
<dbReference type="Gene3D" id="3.40.50.1000">
    <property type="entry name" value="HAD superfamily/HAD-like"/>
    <property type="match status" value="1"/>
</dbReference>
<dbReference type="SFLD" id="SFLDG01129">
    <property type="entry name" value="C1.5:_HAD__Beta-PGM__Phosphata"/>
    <property type="match status" value="1"/>
</dbReference>
<sequence length="213" mass="22196">MAPGARAVVFDLDGTLVDSAPDITRALNTALAAQSLPPVTADQVRGLLGEGARALVGRALALAGGSEAGVDTALADYTTAYTADPVAETTLYADAGDAVAELHAHGVRIGVCTNKRSALAHRVLHHTGLAGAVDAVVGIDEVSAGKPDPEHLRTAFDRLEVPPSESLYVGDTAIDAETAKRVGVDYVHVAWGHVGEHTVIERFHELFERIRPA</sequence>
<dbReference type="InterPro" id="IPR006439">
    <property type="entry name" value="HAD-SF_hydro_IA"/>
</dbReference>
<dbReference type="SUPFAM" id="SSF56784">
    <property type="entry name" value="HAD-like"/>
    <property type="match status" value="1"/>
</dbReference>
<gene>
    <name evidence="1" type="primary">gph</name>
    <name evidence="1" type="ORF">GCM10009675_11920</name>
</gene>
<dbReference type="InterPro" id="IPR023214">
    <property type="entry name" value="HAD_sf"/>
</dbReference>
<dbReference type="InterPro" id="IPR050155">
    <property type="entry name" value="HAD-like_hydrolase_sf"/>
</dbReference>
<evidence type="ECO:0000313" key="2">
    <source>
        <dbReference type="Proteomes" id="UP001500467"/>
    </source>
</evidence>
<evidence type="ECO:0000313" key="1">
    <source>
        <dbReference type="EMBL" id="GAA1198054.1"/>
    </source>
</evidence>
<dbReference type="Pfam" id="PF00702">
    <property type="entry name" value="Hydrolase"/>
    <property type="match status" value="1"/>
</dbReference>
<reference evidence="2" key="1">
    <citation type="journal article" date="2019" name="Int. J. Syst. Evol. Microbiol.">
        <title>The Global Catalogue of Microorganisms (GCM) 10K type strain sequencing project: providing services to taxonomists for standard genome sequencing and annotation.</title>
        <authorList>
            <consortium name="The Broad Institute Genomics Platform"/>
            <consortium name="The Broad Institute Genome Sequencing Center for Infectious Disease"/>
            <person name="Wu L."/>
            <person name="Ma J."/>
        </authorList>
    </citation>
    <scope>NUCLEOTIDE SEQUENCE [LARGE SCALE GENOMIC DNA]</scope>
    <source>
        <strain evidence="2">JCM 13022</strain>
    </source>
</reference>
<dbReference type="Gene3D" id="1.10.150.240">
    <property type="entry name" value="Putative phosphatase, domain 2"/>
    <property type="match status" value="1"/>
</dbReference>
<organism evidence="1 2">
    <name type="scientific">Prauserella alba</name>
    <dbReference type="NCBI Taxonomy" id="176898"/>
    <lineage>
        <taxon>Bacteria</taxon>
        <taxon>Bacillati</taxon>
        <taxon>Actinomycetota</taxon>
        <taxon>Actinomycetes</taxon>
        <taxon>Pseudonocardiales</taxon>
        <taxon>Pseudonocardiaceae</taxon>
        <taxon>Prauserella</taxon>
    </lineage>
</organism>
<accession>A0ABP4FVX1</accession>
<proteinExistence type="predicted"/>
<comment type="caution">
    <text evidence="1">The sequence shown here is derived from an EMBL/GenBank/DDBJ whole genome shotgun (WGS) entry which is preliminary data.</text>
</comment>
<dbReference type="NCBIfam" id="TIGR01549">
    <property type="entry name" value="HAD-SF-IA-v1"/>
    <property type="match status" value="1"/>
</dbReference>
<protein>
    <submittedName>
        <fullName evidence="1">Phosphoglycolate phosphatase</fullName>
    </submittedName>
</protein>
<dbReference type="Proteomes" id="UP001500467">
    <property type="component" value="Unassembled WGS sequence"/>
</dbReference>
<keyword evidence="2" id="KW-1185">Reference proteome</keyword>
<name>A0ABP4FVX1_9PSEU</name>
<dbReference type="PANTHER" id="PTHR43434">
    <property type="entry name" value="PHOSPHOGLYCOLATE PHOSPHATASE"/>
    <property type="match status" value="1"/>
</dbReference>